<protein>
    <recommendedName>
        <fullName evidence="3">Bacteriocin immunity protein</fullName>
    </recommendedName>
</protein>
<organism evidence="1 2">
    <name type="scientific">phage Lak_Megaphage_Sonny</name>
    <dbReference type="NCBI Taxonomy" id="3109229"/>
    <lineage>
        <taxon>Viruses</taxon>
        <taxon>Duplodnaviria</taxon>
        <taxon>Heunggongvirae</taxon>
        <taxon>Uroviricota</taxon>
        <taxon>Caudoviricetes</taxon>
        <taxon>Caudoviricetes code 15 clade</taxon>
    </lineage>
</organism>
<reference evidence="1 2" key="1">
    <citation type="submission" date="2023-11" db="EMBL/GenBank/DDBJ databases">
        <authorList>
            <person name="Cook R."/>
            <person name="Crisci M."/>
            <person name="Pye H."/>
            <person name="Adriaenssens E."/>
            <person name="Santini J."/>
        </authorList>
    </citation>
    <scope>NUCLEOTIDE SEQUENCE [LARGE SCALE GENOMIC DNA]</scope>
    <source>
        <strain evidence="1">Lak_Megaphage_Sonny</strain>
    </source>
</reference>
<keyword evidence="2" id="KW-1185">Reference proteome</keyword>
<proteinExistence type="predicted"/>
<sequence length="103" mass="12097">MSELSNTNSGYNEWLNKLEKLSDTEIAYELHDRIMNHSNLDDESKEIFDLSFQYCMKLIKNEKPLETNLLKIYLEDVHHKNVSRIDTVVLFTLLNVCGINFKS</sequence>
<evidence type="ECO:0008006" key="3">
    <source>
        <dbReference type="Google" id="ProtNLM"/>
    </source>
</evidence>
<evidence type="ECO:0000313" key="1">
    <source>
        <dbReference type="EMBL" id="WQJ53586.1"/>
    </source>
</evidence>
<dbReference type="EMBL" id="OR769223">
    <property type="protein sequence ID" value="WQJ53586.1"/>
    <property type="molecule type" value="Genomic_DNA"/>
</dbReference>
<dbReference type="Proteomes" id="UP001358193">
    <property type="component" value="Segment"/>
</dbReference>
<evidence type="ECO:0000313" key="2">
    <source>
        <dbReference type="Proteomes" id="UP001358193"/>
    </source>
</evidence>
<name>A0ABZ0Z350_9CAUD</name>
<accession>A0ABZ0Z350</accession>